<dbReference type="InterPro" id="IPR004183">
    <property type="entry name" value="Xdiol_dOase_suB"/>
</dbReference>
<dbReference type="CDD" id="cd07951">
    <property type="entry name" value="ED_3B_N_AMMECR1"/>
    <property type="match status" value="1"/>
</dbReference>
<comment type="caution">
    <text evidence="2">The sequence shown here is derived from an EMBL/GenBank/DDBJ whole genome shotgun (WGS) entry which is preliminary data.</text>
</comment>
<accession>A0A2G9ZM10</accession>
<gene>
    <name evidence="2" type="ORF">COX22_00200</name>
</gene>
<dbReference type="SUPFAM" id="SSF53213">
    <property type="entry name" value="LigB-like"/>
    <property type="match status" value="1"/>
</dbReference>
<dbReference type="Gene3D" id="3.40.830.10">
    <property type="entry name" value="LigB-like"/>
    <property type="match status" value="1"/>
</dbReference>
<dbReference type="AlphaFoldDB" id="A0A2G9ZM10"/>
<dbReference type="Proteomes" id="UP000230729">
    <property type="component" value="Unassembled WGS sequence"/>
</dbReference>
<dbReference type="EMBL" id="PCSD01000002">
    <property type="protein sequence ID" value="PIP34223.1"/>
    <property type="molecule type" value="Genomic_DNA"/>
</dbReference>
<sequence length="264" mass="28845">MSIVFGAFCPHPPIAIPNIGQSNLSRLKNTVESYRRLASSLLAADVESLIVISPHGENKIDSWTINLSPRLTGTLEMFGDLETKISADNDLELAYIIQQACAKKISCQAVAQENIDYGLTIPLWLIGGRQLPPLVPLTPANLPADQNFNLGRFLSATIQFSGKRVGILASGDLSHCLSKEAPGGWNPKGKKFDQKIIDSLRKKDYAAIIKLDERLADEAQECGWKSLAILLGAMDNLNAQPLILSYEFPFGVGYLCVNFDFGQV</sequence>
<organism evidence="2 3">
    <name type="scientific">Candidatus Falkowbacteria bacterium CG23_combo_of_CG06-09_8_20_14_all_49_15</name>
    <dbReference type="NCBI Taxonomy" id="1974572"/>
    <lineage>
        <taxon>Bacteria</taxon>
        <taxon>Candidatus Falkowiibacteriota</taxon>
    </lineage>
</organism>
<protein>
    <recommendedName>
        <fullName evidence="1">Extradiol ring-cleavage dioxygenase class III enzyme subunit B domain-containing protein</fullName>
    </recommendedName>
</protein>
<dbReference type="Pfam" id="PF02900">
    <property type="entry name" value="LigB"/>
    <property type="match status" value="1"/>
</dbReference>
<evidence type="ECO:0000259" key="1">
    <source>
        <dbReference type="Pfam" id="PF02900"/>
    </source>
</evidence>
<dbReference type="GO" id="GO:0008198">
    <property type="term" value="F:ferrous iron binding"/>
    <property type="evidence" value="ECO:0007669"/>
    <property type="project" value="InterPro"/>
</dbReference>
<name>A0A2G9ZM10_9BACT</name>
<proteinExistence type="predicted"/>
<evidence type="ECO:0000313" key="2">
    <source>
        <dbReference type="EMBL" id="PIP34223.1"/>
    </source>
</evidence>
<evidence type="ECO:0000313" key="3">
    <source>
        <dbReference type="Proteomes" id="UP000230729"/>
    </source>
</evidence>
<feature type="domain" description="Extradiol ring-cleavage dioxygenase class III enzyme subunit B" evidence="1">
    <location>
        <begin position="7"/>
        <end position="254"/>
    </location>
</feature>
<dbReference type="GO" id="GO:0016702">
    <property type="term" value="F:oxidoreductase activity, acting on single donors with incorporation of molecular oxygen, incorporation of two atoms of oxygen"/>
    <property type="evidence" value="ECO:0007669"/>
    <property type="project" value="UniProtKB-ARBA"/>
</dbReference>
<reference evidence="2 3" key="1">
    <citation type="submission" date="2017-09" db="EMBL/GenBank/DDBJ databases">
        <title>Depth-based differentiation of microbial function through sediment-hosted aquifers and enrichment of novel symbionts in the deep terrestrial subsurface.</title>
        <authorList>
            <person name="Probst A.J."/>
            <person name="Ladd B."/>
            <person name="Jarett J.K."/>
            <person name="Geller-Mcgrath D.E."/>
            <person name="Sieber C.M."/>
            <person name="Emerson J.B."/>
            <person name="Anantharaman K."/>
            <person name="Thomas B.C."/>
            <person name="Malmstrom R."/>
            <person name="Stieglmeier M."/>
            <person name="Klingl A."/>
            <person name="Woyke T."/>
            <person name="Ryan C.M."/>
            <person name="Banfield J.F."/>
        </authorList>
    </citation>
    <scope>NUCLEOTIDE SEQUENCE [LARGE SCALE GENOMIC DNA]</scope>
    <source>
        <strain evidence="2">CG23_combo_of_CG06-09_8_20_14_all_49_15</strain>
    </source>
</reference>